<feature type="region of interest" description="Disordered" evidence="2">
    <location>
        <begin position="3703"/>
        <end position="3725"/>
    </location>
</feature>
<keyword evidence="1" id="KW-0175">Coiled coil</keyword>
<feature type="coiled-coil region" evidence="1">
    <location>
        <begin position="1282"/>
        <end position="1313"/>
    </location>
</feature>
<evidence type="ECO:0000313" key="5">
    <source>
        <dbReference type="EMBL" id="CAF4208354.1"/>
    </source>
</evidence>
<dbReference type="PANTHER" id="PTHR47763">
    <property type="entry name" value="ALPHA-PROTEIN KINASE VWKA"/>
    <property type="match status" value="1"/>
</dbReference>
<evidence type="ECO:0000256" key="1">
    <source>
        <dbReference type="SAM" id="Coils"/>
    </source>
</evidence>
<proteinExistence type="predicted"/>
<dbReference type="GO" id="GO:0005524">
    <property type="term" value="F:ATP binding"/>
    <property type="evidence" value="ECO:0007669"/>
    <property type="project" value="InterPro"/>
</dbReference>
<gene>
    <name evidence="4" type="ORF">TIS948_LOCUS30474</name>
    <name evidence="5" type="ORF">UJA718_LOCUS6982</name>
</gene>
<feature type="compositionally biased region" description="Gly residues" evidence="2">
    <location>
        <begin position="5028"/>
        <end position="5041"/>
    </location>
</feature>
<feature type="domain" description="VWFA" evidence="3">
    <location>
        <begin position="5949"/>
        <end position="6152"/>
    </location>
</feature>
<feature type="compositionally biased region" description="Basic and acidic residues" evidence="2">
    <location>
        <begin position="5372"/>
        <end position="5390"/>
    </location>
</feature>
<dbReference type="SUPFAM" id="SSF52540">
    <property type="entry name" value="P-loop containing nucleoside triphosphate hydrolases"/>
    <property type="match status" value="1"/>
</dbReference>
<evidence type="ECO:0000313" key="4">
    <source>
        <dbReference type="EMBL" id="CAF3432634.1"/>
    </source>
</evidence>
<feature type="compositionally biased region" description="Low complexity" evidence="2">
    <location>
        <begin position="4989"/>
        <end position="5003"/>
    </location>
</feature>
<sequence>MYPYFVEKSDQAQDAFQQCRSLLEHELKHSKEVHRETIAEEIEKYLDTLDQIEDAFKLVQNLGEGLTFTFNKGPLIQGMERGDWILLDNINCARGDVIERLNSLAEADPTLTLYESAEAQEYSRKNGIHKDFRLFVIANNNRKMANKLSSAWKNRCLIIRMQPLDDALAFDNITQHDLADIIKGELQGINGGQELAHTLLRTHASAKKLSNEKELQFITSYQLSYQNIKRSARILRTYVSNKHDPVFALKPAIFRSYLDPILNVGGKASLIKALAQHLLDPELNKTSFTTLPMLAMEDRQQQMAWYVPAQNLHELIATIEECTIDLHLRIINNNMYEDICKKQEFIDYGVNLLDYLQPLVKAKQENESDDGLYSQASVIRSKILVDDAQQSIAFGSDLKKWLSKTYQYLCSNQIILALENIEDSLNLLDVTIQECYKRILEFAQETSFIDAQHRLTELQQINNTIHQLSSLSRKLQLVCKLSHSSNTLKWCTQIQEHLNTLLITETYMKWVAFPCQPMAKNDLHIVSQTQESIRQRNQINADDDENESNSALKLINVHLQKVQSVPIISSADQRLDIMLKLYQYLSVMEDDRYILLAASKLELNVACKLTMNFMIKPQFIEKMDEQQTLLNSSNLLASLSCLYFIHTILHDIYTELVSCHGQLDKISHQYDSEQAKLADNVSDIDYEIENICVRRKRLFEPGSSEETINVDEELTKLHDEENKLKDKKARHATALKGIECINENVYTLFLPLRESLKKYQDNGWLQTIREYGRRRQENSITELLESISRIYIKEYDLNQTYSSSNKIDEEHKQLKSDVLRQFAFNQINFDDINTSHGRSSLTIMQLIYPNLFQQNMLIYILKEDKLTSIINKCLETETKIDILINAQLTNVLLVDKRKYNRYSTNETGVARLEEQLILRHFAIDYGSDKTPLDDIFIQFADRFITEVKQRSMNTVIDTQRKIIQIETDPTMFHFALPCLLETIFQHRNINDSDNLIIEPNHIEKLNRDIQGWIQEQRLAGTIRAEQQIYENQVENDIHKDISFFLNIIEQSEIIGKQTLASPGINIRELFRTVTKARTTLTKPIIDKIEKKLDETLLTCVPKEPIAKARTLAIVERKQFRYPVLNLLKSHLSDSETKFHAFISTFIDRIHMIQAKLLQILLMHRLNTNEIDLYKKSHQISKLLISIVEFVMNNIDAYGLTISVENFYENIKSFEDKILKQVAHAQFKTEEELTVEHTANFKLFTRIELENAIQHVATDPTGNSNVITDPAKIDQPGTRLVKKNAEETMLERQNDELSKLETELEQLKQLAKQNGLSRIQYAIVMLLMELNEIKRNKTVLHEVSLLKWRGYPKQLQRRIAGESIEHKKTDIFNIKRVKYEKSMEITPEMLEKTIRHPSQTEYRFSDDDRRHLLDLVKSLTDEKCSEKESALEFLTDYFHQQTFESMWANVEKLIYEFCLPAEQNLSAQSIIDNLKNLMAIFIFLDSTSLAEICKELLQFCQEHAHDQTERFHLPAPKLELLRAKTLENAIQQRSAQLQKLNPCDKSKLVLISSDDHDNQTYELIHIYPRLIRLYEQHKTLAQILHDQSNYNQSIGIQLSYLRLSDCIALLFPELPILFMNSLQLDKFDFQNVHHLETYLCSNEFRTSTKELYAKRFILESKTGESISLLSSSAETASQALVESMKSVVQIMATAARIEDIRKHWFYQLFESNEYHSFFACEIQSFLSNLFDEMKDNLSRFKDKLNNTGTTMATNYLKFSDLIVSHYGQDLNRCRSRKVAAEKILEGLSSNSNRREELESNAEAARHECNQVERDYQIQLNAVANEQIRQLLEINRKLQVKGNYLPLEIIEKIENRKREGTESQEIRHVYTSSEFYAYLFQLKIALLKFEKPQFEQVKSRVQVFIKQLTRELTQYYDDYQKALLWLQSDNSLYKIFHNCLLTYKLIHTQLLNSIQNWLHDVNSQRNLYIQQMDTMINQTNTLIFESLDIIEPIINATHITLISTNMEIVHQTVQKLSRTAFHIDKFANTARVVYSSKVLSILLQYCASLYARIAIFLVQLFKTKQINPLIFAQLKTMQIKIDDHSYEWDDHMKGLIILSGYRERSDLPGTAFPADEYSLKETHKSLSFDFPILQHSLKLRYTHAFSEICYNPAAMINNIERKMRDLLQIGDWNDGGRVTEPTSKTYPLVQVSYNLNVLANNTQCLILKILENPTDTLEHETVKNLQPFLENLTRAIHLSCSLSLDTMHTEFLNYIHKDHLDLLLEQGLQFIKFLFDERKKLIEPLSYIGPVLESFVDQFILCFVQLLHQQQQKQIDLLQQEYSNTIKTRVNFEDIHLLETLSKANLIRLFRHIENIDEQIDWYNQLAQFLIQGWLQASKILRAFAAPSNGDHDSTSKRLRYSFVFKLLNDEGEQIFIFLKQTIGQLKEKYLRIEMLNDEPVIVYLIRLTRLLRYELLRMSTINLKDLKTELSKTVRNVSLPNLSQSQLITETWNKEINLLLLQRKKINESLMKQLLDRYWSRVRTIQEENKRSQDEYDLQCRQVQEKIQHTKQLTFDIFNGVKLIGQLLHESKFKTNKFEIENAETILGDTIQVVRQLLRIQQLIPNQCRLDNDREGKELMNMIRIESIRIEVKEVEYIDNTPPHTKGTLPNDWDSLVRLVQEEHDEIIIPGVPKSLDHTFRSKTVKNLFSYTILIPSDDSSGTPPKPWILELFAGKASSDKFTRMARIPLDLLKSPFYDVKKETHEFGYHRKSRINLHFTPNINISIFGIPAEHILKMTIGSVTTTEETETVVSGDPFLALRIQYQEFTSFERKIGLEKWLEDLRIKCAEIESKKSNEYDMPREPSLKDIPPEAVKDDVPAATMRVDTQKLNVTIPPTHHHLMTQLPSKHEQLKTIITQAIYMLNSSINDNELDKIEHGIVRRFDSADDLKQGINIFKETFRFDKLAATLLDLHNTSIKIQKSLQSGQEFQQTLNRILDDLKLKGFRVQLSDHEGAIYKEAIDKLYTNQMNTLLSDGSSLAQKELTFGMLIYRFLISAELNFIQLIVYSLETKEHFEQAHNQIEAIKQYWLQKDQQILIGEKQLDACRRIIEETITQMHERKKQIRSTHQQAQRITNLTEISKAVNVKALVKSTGSPSNNKITIHKQDGEYFLSQSSIIIQFEQIIQNWSYAQLKTKTLEIINNTDDEIDFEILSISQERSLSVFTINHSLSVIEPHDSNNLNIIPNSEVNEGKYREEWQLKLANKRLCIVVKLCCEVKEFYVDIDLPLMETKNEDHSPNQIETFEINFGTVIACPRSQKSHQFTIENPMSLDLRVKLRRENGATGKFDIDSKQMNFFLFAYESKVLTIDWHIQDAIQDSKCIYEIYFSKDFKYRIICLEKQYRTDLPPCLPNTTIYEELIIRNTGEVKMTMKSKTENMPTGAVITSLSQNHTALEPNASITLKMELQVNKAHSTLDNIINLVFPDATQRPSFKLILKTSAGWPELDKELLKPWKTLEVKEDMNEKEGQIVLFNIGLVEMLIDELHSTSSHISIDDSNPYPRSILPRQKIEYHFIYKVQKKLASFDCEFVLKTNCKEEIQRIPFHCKRLAPVITIDQNILHCGTTTSLTRLPPFTIIIINDGYLRAQLECESYDDEVISFKISSNDKSVAIPPTNSILIKCIVEIKKNAPLGDFKIDVPLTIRSATGILKKYKLIVTGRVKSKDELKGSPSPIDLPPSSQQISQSTTGQRLMKLLEDDSNSYRQRATTAIAPIITQLDELTHHEPKRSDIPENLACDQILSSLESDEHEISSYTNAIQESVKQTFDSFSRKHLSELYKNIDTILNEQLAPAMIGSPHKSDSENMLLPLECAEKLSVLFEEQSRNSSEQILGRLLEYEKHSFEKNNNDHTAKKRLLDYTTELIMNQNKKLKSKEKQSIRMLTDKVAGTVQNIEENGHTEQAFSNFLPEMTTETNHNSLDFLDQILQLASNEKPVNEKIILQKLYESCVLLADTELVTQAISASENSLSVSSLFDFLQTNVGDSDETKNAVELMKLSEKFSHDDYQPSVKDITTLPYVVASLSSELDSKERETIRGFQRLISNLTNGVKKLADRSCDWSKFIEDLCATLNLHLDSTIVDSLRTVLTIVLLIDRTSICNNQTYINIISAMLNFGNDRCRTLSLDLKKLNEQKDPFDLFETTLSITYNCRRLKSTQTTWIKIIREKIATSRSGRLSSTSAATFLTTLEQSFLEELKLTEHKKLHNNLTAILSDVQKSNILGIMQNVSELCDLMHPEDTEQKANSAFIQIMSNIGTVTMTQLEVLELGIQLTSRVNDGIDGRTTLNHLNTLLESYQNLILMMNGELTRSNMSTLIEQTIECIPDETAKQVLRPISNVLNRLNTTKNVTMGTVVELLDIIPDQHLSEHVKCIFLTAPEILNGNIKQSVMELAQQIISEELSDVSEISLNKIIDQGMSEPAKALKSISALLPDGLRLGFNFGIEQMSSSKISQEQIIKKVSELYDRETANTLKVAFDALASLKTDKLQALKHLLKLVPNERAHTIFDTLEHINELETCGITDVVKTTLELASIIAPKKMSETFETVGNVYAKIANHQEIDAVKDALQLIPFVPEQAHNVIESLTKLSKQEITTENVLGCAFDATMNIVGEKTAKTLGTTRNVINQIQNRDIHGAVHSIANEFFPEYATKIDTAMEIANSTAQILSDTNDPLQALNSLLNNNKLKSHLPPEIQKVYGIAQELRTIIDHKDMAKERLAKCALQLGASFLPPEHAEKVNGVVNLIDAIRSDDPQKILDQSLNVAATFLPPEVNNIIQPVIPALRKKLNNEKISYEDIIDIAGSHIGEKGQQILNGAKPLVSALINGKRLSGGQYLDLIDTAMTAMGVNKEVVNIVQKAKAVYKNLRQIQQGVSALMKATTLSSKVAQISSITSTVLTLLSELIPNLPESVKTAIDIISGIAMLLAAANPVGLVLAGIGLVFSVFKLSSEMGSGCSGGSDGVSTSGKGGSSASSAGAGGCGRNGNSSGGSGGARANSRGGNCGGAGGAGGGSGTSASTGKGSTSSGGRVVASSRIGKGGGGSTRPSASSGGSSGTRASGGGSGNASTSTGKGSGGSSSSARGGSIGASGTFEATESISYESAVPASPSLMDETSAEVTEAAKNKIETLASDAAKLNEESEAQVSNIVKQDELLLPETITCLATATKINNKIQATMNAIQQMAANNMRREIDSLAKTTLPKVIQTSLQLYQSLEFIESCSGDIDGHIKRKCQEIQRDLIQVLDKLSASESLRKSWKLSKKNELVDDYDIPEDGHGSDLNYQGQGQHQPTNLDNIKQLLQGFEDSKFEQGEIMGDPILHKLGIRLDNLLANYDSDLNAALDENNEDTEKNKDSSTSRAERRTTANRDVVLEIDDREEVTKDGPENLSTFKGDTKPPGVIRVEFGHSKDGSPPLDKMPPEKGSPKVTISKQQLELLQKRSADMYASLLQSANKCGIGTITEHCDPEHLPETALDKPRYAILARLTRNIQLMLLTRLRSALKEQYEKQQTTANDDLQFEFIFCVDNSGSMSGKKIREALNTLVILLETFHRLEWKFGVVRFGAEQKILKPLGHESMHSLVSTTDSTINTTQSLQQSVLARGQYILESFTTDEKTLPATALKQIATHKDLYKSPIKPNVKRFIIMITDGISSQNETELFTNQLNLAKAELYMVCIIPELPKPNDTKFSNEYRQFAIEHEKKAKEFIQRIAPDRNRLIETGQLDTLTKTVVDDLFHMIQQSIALHGNRTLDTSKASDASTAKTATKFHPLNSFILSHVKDVELWKHPEISHTGQFYVNDFREKLERQTFQQQINIDFTSSSDEFIKNFDDTLDALEKSYSNLDTHDAILTQTDKTLQQIEQQLEIYIGELVRTMEDYVLPAYKPTQSLPDTRGSRLYIPGIVKFICTQGQYNRIYLNQIGSQKPEYRIAILLDQSVSMTGPTYFSSVDILISICAALNKIGIEDFNVLTFGKQIELVKSYKQKYDRLFVHHLLNSLKIDGETTLLSDAIFAATELLQQQASYNNNHGPMFIFVLTDGYDKRGSFIQNVIAYAEQRSVTVIGIGIGLESNGVSLAFNDWIIAQNPRLLCDALVSWSNEQSDGEKPYDSFHADKTSEIRGEGGKTYSTTDQVWTEEMKTHFDAITQNAKRSIDLTFSNSVHNSPLTVEICFVLDCTGSMGSWIQACKQHIKAIADGIQKDMKEKYDKDSVLRMAFVAYRDYTDSNRFDLIDFHQTPNIGPVEAKIASQRASGGADECEDVQGGLEKALQLSWAKDKSSRAAQILVWLGDAPGHTPFCSGGAGDSYPGGLPDVPLMADLINKIKDRGIFLLLSDFTANVQTMIENIEKIYRDDKKEAQVKRVKLNQADTSSLLSEVMQQVNTIIASEFM</sequence>
<feature type="domain" description="VWFA" evidence="3">
    <location>
        <begin position="5543"/>
        <end position="5756"/>
    </location>
</feature>
<dbReference type="InterPro" id="IPR027417">
    <property type="entry name" value="P-loop_NTPase"/>
</dbReference>
<dbReference type="InterPro" id="IPR011704">
    <property type="entry name" value="ATPase_dyneun-rel_AAA"/>
</dbReference>
<feature type="compositionally biased region" description="Gly residues" evidence="2">
    <location>
        <begin position="5004"/>
        <end position="5020"/>
    </location>
</feature>
<feature type="region of interest" description="Disordered" evidence="2">
    <location>
        <begin position="5430"/>
        <end position="5449"/>
    </location>
</feature>
<dbReference type="Pfam" id="PF07728">
    <property type="entry name" value="AAA_5"/>
    <property type="match status" value="1"/>
</dbReference>
<dbReference type="Gene3D" id="3.40.50.410">
    <property type="entry name" value="von Willebrand factor, type A domain"/>
    <property type="match status" value="3"/>
</dbReference>
<evidence type="ECO:0000259" key="3">
    <source>
        <dbReference type="PROSITE" id="PS50234"/>
    </source>
</evidence>
<evidence type="ECO:0000313" key="6">
    <source>
        <dbReference type="Proteomes" id="UP000663873"/>
    </source>
</evidence>
<dbReference type="InterPro" id="IPR016024">
    <property type="entry name" value="ARM-type_fold"/>
</dbReference>
<feature type="compositionally biased region" description="Low complexity" evidence="2">
    <location>
        <begin position="3707"/>
        <end position="3725"/>
    </location>
</feature>
<feature type="domain" description="VWFA" evidence="3">
    <location>
        <begin position="6188"/>
        <end position="6399"/>
    </location>
</feature>
<protein>
    <recommendedName>
        <fullName evidence="3">VWFA domain-containing protein</fullName>
    </recommendedName>
</protein>
<comment type="caution">
    <text evidence="5">The sequence shown here is derived from an EMBL/GenBank/DDBJ whole genome shotgun (WGS) entry which is preliminary data.</text>
</comment>
<dbReference type="OrthoDB" id="10046508at2759"/>
<dbReference type="GO" id="GO:0016887">
    <property type="term" value="F:ATP hydrolysis activity"/>
    <property type="evidence" value="ECO:0007669"/>
    <property type="project" value="InterPro"/>
</dbReference>
<dbReference type="PROSITE" id="PS50234">
    <property type="entry name" value="VWFA"/>
    <property type="match status" value="3"/>
</dbReference>
<accession>A0A820CJQ0</accession>
<dbReference type="InterPro" id="IPR036465">
    <property type="entry name" value="vWFA_dom_sf"/>
</dbReference>
<dbReference type="Proteomes" id="UP000663825">
    <property type="component" value="Unassembled WGS sequence"/>
</dbReference>
<feature type="region of interest" description="Disordered" evidence="2">
    <location>
        <begin position="4984"/>
        <end position="5116"/>
    </location>
</feature>
<dbReference type="InterPro" id="IPR002035">
    <property type="entry name" value="VWF_A"/>
</dbReference>
<feature type="coiled-coil region" evidence="1">
    <location>
        <begin position="1786"/>
        <end position="1839"/>
    </location>
</feature>
<dbReference type="SMART" id="SM00327">
    <property type="entry name" value="VWA"/>
    <property type="match status" value="3"/>
</dbReference>
<keyword evidence="6" id="KW-1185">Reference proteome</keyword>
<dbReference type="SUPFAM" id="SSF48371">
    <property type="entry name" value="ARM repeat"/>
    <property type="match status" value="1"/>
</dbReference>
<dbReference type="InterPro" id="IPR052969">
    <property type="entry name" value="Thr-specific_kinase-like"/>
</dbReference>
<reference evidence="5" key="1">
    <citation type="submission" date="2021-02" db="EMBL/GenBank/DDBJ databases">
        <authorList>
            <person name="Nowell W R."/>
        </authorList>
    </citation>
    <scope>NUCLEOTIDE SEQUENCE</scope>
</reference>
<feature type="compositionally biased region" description="Gly residues" evidence="2">
    <location>
        <begin position="5079"/>
        <end position="5091"/>
    </location>
</feature>
<feature type="region of interest" description="Disordered" evidence="2">
    <location>
        <begin position="5295"/>
        <end position="5315"/>
    </location>
</feature>
<dbReference type="EMBL" id="CAJOBP010000678">
    <property type="protein sequence ID" value="CAF4208354.1"/>
    <property type="molecule type" value="Genomic_DNA"/>
</dbReference>
<dbReference type="Proteomes" id="UP000663873">
    <property type="component" value="Unassembled WGS sequence"/>
</dbReference>
<dbReference type="Pfam" id="PF00092">
    <property type="entry name" value="VWA"/>
    <property type="match status" value="2"/>
</dbReference>
<dbReference type="SUPFAM" id="SSF53300">
    <property type="entry name" value="vWA-like"/>
    <property type="match status" value="3"/>
</dbReference>
<evidence type="ECO:0000256" key="2">
    <source>
        <dbReference type="SAM" id="MobiDB-lite"/>
    </source>
</evidence>
<dbReference type="EMBL" id="CAJNXB010005625">
    <property type="protein sequence ID" value="CAF3432634.1"/>
    <property type="molecule type" value="Genomic_DNA"/>
</dbReference>
<feature type="compositionally biased region" description="Polar residues" evidence="2">
    <location>
        <begin position="5305"/>
        <end position="5315"/>
    </location>
</feature>
<name>A0A820CJQ0_9BILA</name>
<feature type="coiled-coil region" evidence="1">
    <location>
        <begin position="5871"/>
        <end position="5898"/>
    </location>
</feature>
<feature type="compositionally biased region" description="Low complexity" evidence="2">
    <location>
        <begin position="5042"/>
        <end position="5056"/>
    </location>
</feature>
<dbReference type="CDD" id="cd00198">
    <property type="entry name" value="vWFA"/>
    <property type="match status" value="2"/>
</dbReference>
<organism evidence="5 6">
    <name type="scientific">Rotaria socialis</name>
    <dbReference type="NCBI Taxonomy" id="392032"/>
    <lineage>
        <taxon>Eukaryota</taxon>
        <taxon>Metazoa</taxon>
        <taxon>Spiralia</taxon>
        <taxon>Gnathifera</taxon>
        <taxon>Rotifera</taxon>
        <taxon>Eurotatoria</taxon>
        <taxon>Bdelloidea</taxon>
        <taxon>Philodinida</taxon>
        <taxon>Philodinidae</taxon>
        <taxon>Rotaria</taxon>
    </lineage>
</organism>
<feature type="compositionally biased region" description="Low complexity" evidence="2">
    <location>
        <begin position="5092"/>
        <end position="5116"/>
    </location>
</feature>
<feature type="region of interest" description="Disordered" evidence="2">
    <location>
        <begin position="5366"/>
        <end position="5393"/>
    </location>
</feature>
<dbReference type="Gene3D" id="3.40.50.300">
    <property type="entry name" value="P-loop containing nucleotide triphosphate hydrolases"/>
    <property type="match status" value="1"/>
</dbReference>